<evidence type="ECO:0000313" key="10">
    <source>
        <dbReference type="Proteomes" id="UP000685013"/>
    </source>
</evidence>
<evidence type="ECO:0000256" key="2">
    <source>
        <dbReference type="ARBA" id="ARBA00022853"/>
    </source>
</evidence>
<feature type="compositionally biased region" description="Basic and acidic residues" evidence="7">
    <location>
        <begin position="153"/>
        <end position="167"/>
    </location>
</feature>
<evidence type="ECO:0000256" key="3">
    <source>
        <dbReference type="ARBA" id="ARBA00023015"/>
    </source>
</evidence>
<keyword evidence="3" id="KW-0805">Transcription regulation</keyword>
<keyword evidence="4" id="KW-0238">DNA-binding</keyword>
<feature type="compositionally biased region" description="Acidic residues" evidence="7">
    <location>
        <begin position="761"/>
        <end position="772"/>
    </location>
</feature>
<feature type="compositionally biased region" description="Basic residues" evidence="7">
    <location>
        <begin position="613"/>
        <end position="627"/>
    </location>
</feature>
<evidence type="ECO:0000256" key="4">
    <source>
        <dbReference type="ARBA" id="ARBA00023125"/>
    </source>
</evidence>
<protein>
    <submittedName>
        <fullName evidence="9">Protein DEK</fullName>
    </submittedName>
</protein>
<dbReference type="InterPro" id="IPR014876">
    <property type="entry name" value="DEK_C"/>
</dbReference>
<feature type="compositionally biased region" description="Polar residues" evidence="7">
    <location>
        <begin position="628"/>
        <end position="647"/>
    </location>
</feature>
<evidence type="ECO:0000256" key="6">
    <source>
        <dbReference type="ARBA" id="ARBA00023242"/>
    </source>
</evidence>
<evidence type="ECO:0000256" key="5">
    <source>
        <dbReference type="ARBA" id="ARBA00023163"/>
    </source>
</evidence>
<feature type="compositionally biased region" description="Acidic residues" evidence="7">
    <location>
        <begin position="553"/>
        <end position="571"/>
    </location>
</feature>
<dbReference type="InterPro" id="IPR044198">
    <property type="entry name" value="DEK"/>
</dbReference>
<feature type="compositionally biased region" description="Acidic residues" evidence="7">
    <location>
        <begin position="581"/>
        <end position="603"/>
    </location>
</feature>
<evidence type="ECO:0000313" key="9">
    <source>
        <dbReference type="EMBL" id="KAG6596765.1"/>
    </source>
</evidence>
<feature type="region of interest" description="Disordered" evidence="7">
    <location>
        <begin position="103"/>
        <end position="123"/>
    </location>
</feature>
<keyword evidence="10" id="KW-1185">Reference proteome</keyword>
<feature type="compositionally biased region" description="Basic residues" evidence="7">
    <location>
        <begin position="326"/>
        <end position="338"/>
    </location>
</feature>
<keyword evidence="6" id="KW-0539">Nucleus</keyword>
<keyword evidence="2" id="KW-0156">Chromatin regulator</keyword>
<evidence type="ECO:0000259" key="8">
    <source>
        <dbReference type="PROSITE" id="PS51998"/>
    </source>
</evidence>
<evidence type="ECO:0000256" key="7">
    <source>
        <dbReference type="SAM" id="MobiDB-lite"/>
    </source>
</evidence>
<gene>
    <name evidence="9" type="primary">DEK</name>
    <name evidence="9" type="ORF">SDJN03_09945</name>
</gene>
<dbReference type="GO" id="GO:0042393">
    <property type="term" value="F:histone binding"/>
    <property type="evidence" value="ECO:0007669"/>
    <property type="project" value="TreeGrafter"/>
</dbReference>
<organism evidence="9 10">
    <name type="scientific">Cucurbita argyrosperma subsp. sororia</name>
    <dbReference type="NCBI Taxonomy" id="37648"/>
    <lineage>
        <taxon>Eukaryota</taxon>
        <taxon>Viridiplantae</taxon>
        <taxon>Streptophyta</taxon>
        <taxon>Embryophyta</taxon>
        <taxon>Tracheophyta</taxon>
        <taxon>Spermatophyta</taxon>
        <taxon>Magnoliopsida</taxon>
        <taxon>eudicotyledons</taxon>
        <taxon>Gunneridae</taxon>
        <taxon>Pentapetalae</taxon>
        <taxon>rosids</taxon>
        <taxon>fabids</taxon>
        <taxon>Cucurbitales</taxon>
        <taxon>Cucurbitaceae</taxon>
        <taxon>Cucurbiteae</taxon>
        <taxon>Cucurbita</taxon>
    </lineage>
</organism>
<feature type="compositionally biased region" description="Acidic residues" evidence="7">
    <location>
        <begin position="210"/>
        <end position="276"/>
    </location>
</feature>
<dbReference type="GO" id="GO:0006325">
    <property type="term" value="P:chromatin organization"/>
    <property type="evidence" value="ECO:0007669"/>
    <property type="project" value="UniProtKB-KW"/>
</dbReference>
<dbReference type="EMBL" id="JAGKQH010000006">
    <property type="protein sequence ID" value="KAG6596765.1"/>
    <property type="molecule type" value="Genomic_DNA"/>
</dbReference>
<feature type="region of interest" description="Disordered" evidence="7">
    <location>
        <begin position="153"/>
        <end position="346"/>
    </location>
</feature>
<keyword evidence="5" id="KW-0804">Transcription</keyword>
<dbReference type="PANTHER" id="PTHR13468">
    <property type="entry name" value="DEK PROTEIN"/>
    <property type="match status" value="1"/>
</dbReference>
<reference evidence="9 10" key="1">
    <citation type="journal article" date="2021" name="Hortic Res">
        <title>The domestication of Cucurbita argyrosperma as revealed by the genome of its wild relative.</title>
        <authorList>
            <person name="Barrera-Redondo J."/>
            <person name="Sanchez-de la Vega G."/>
            <person name="Aguirre-Liguori J.A."/>
            <person name="Castellanos-Morales G."/>
            <person name="Gutierrez-Guerrero Y.T."/>
            <person name="Aguirre-Dugua X."/>
            <person name="Aguirre-Planter E."/>
            <person name="Tenaillon M.I."/>
            <person name="Lira-Saade R."/>
            <person name="Eguiarte L.E."/>
        </authorList>
    </citation>
    <scope>NUCLEOTIDE SEQUENCE [LARGE SCALE GENOMIC DNA]</scope>
    <source>
        <strain evidence="9">JBR-2021</strain>
    </source>
</reference>
<evidence type="ECO:0000256" key="1">
    <source>
        <dbReference type="ARBA" id="ARBA00004604"/>
    </source>
</evidence>
<feature type="region of interest" description="Disordered" evidence="7">
    <location>
        <begin position="508"/>
        <end position="703"/>
    </location>
</feature>
<feature type="compositionally biased region" description="Low complexity" evidence="7">
    <location>
        <begin position="113"/>
        <end position="123"/>
    </location>
</feature>
<dbReference type="Proteomes" id="UP000685013">
    <property type="component" value="Chromosome 6"/>
</dbReference>
<feature type="domain" description="DEK-C" evidence="8">
    <location>
        <begin position="701"/>
        <end position="756"/>
    </location>
</feature>
<dbReference type="PROSITE" id="PS51998">
    <property type="entry name" value="DEK_C"/>
    <property type="match status" value="1"/>
</dbReference>
<proteinExistence type="predicted"/>
<dbReference type="GO" id="GO:2000779">
    <property type="term" value="P:regulation of double-strand break repair"/>
    <property type="evidence" value="ECO:0007669"/>
    <property type="project" value="TreeGrafter"/>
</dbReference>
<sequence>MLCVGPVILEEETNFTSKPSNIHMPFKLHSTVDFLLAKNCFHNSDDFLFDARIDYRSSEIHFIHVTKQRCAPSGGDLKTNTIETVENGNNKEDKMKNNVETVDNETTEEDKMTSTTETVTKGTSELEKVNETVPNGLENGVKEPEIEQCTDEKAEATKMEEQPKIKEDEESNEETVKEEKEEVVLPNDKKIEENVDIKDEENVDVKDVEDAKDEEIEAKDEEIEDAKDEEVEVFEDAKDEEIEDAKDEEVEDAKDEEVEDAKDEEIEDAKEEEIEDAKDKEIEDAKDEENEEEKEDAKDKVEKVASHMEEDDKELKDKDPKEGKTKKARKRRGVVKSKGKNEEDEKDEIEIKTPIIDRPVRERKSVERLVASIERCVVKEFHIEKGRGTPLKDIPNVAFKLSRKKADDIFRLLHSILFGRRGKAFQIKSNISRFSGFVWHGDEEKQKNKVKEKFDKCHKEKLLELCDVLDIPDVKATTRKEDVIGKLIEFLMAPHATSTVLLAEIEKSSKGKKRKRTVKGGISTPGDNSSKQSAKSRRKRGNTARSEMTRDTSDEDGESEEEKEAEEENDKENENGTTEKSDDEMSEQPESEDINDPTDESEEEKPRSSSKGSSKKRGSVGKARSKKVTSSNKTDSAKSTLKRSSASRAKIDDSDSPKVFSRKKNSEKVSKASTPPKSAAKEKPGKKITKGKDKTKEEKTRPSDDVLRDAICEILKVVDFTTATFTDILKQLAGQFKMDLTAQKSSIKLMIQEELTKLADEAEDEEDGEGDADAEKDGKQAAQEVET</sequence>
<feature type="non-terminal residue" evidence="9">
    <location>
        <position position="1"/>
    </location>
</feature>
<feature type="compositionally biased region" description="Basic and acidic residues" evidence="7">
    <location>
        <begin position="679"/>
        <end position="703"/>
    </location>
</feature>
<dbReference type="GO" id="GO:0003677">
    <property type="term" value="F:DNA binding"/>
    <property type="evidence" value="ECO:0007669"/>
    <property type="project" value="UniProtKB-KW"/>
</dbReference>
<comment type="subcellular location">
    <subcellularLocation>
        <location evidence="1">Nucleus</location>
        <location evidence="1">Nucleolus</location>
    </subcellularLocation>
</comment>
<feature type="compositionally biased region" description="Basic and acidic residues" evidence="7">
    <location>
        <begin position="295"/>
        <end position="325"/>
    </location>
</feature>
<dbReference type="GO" id="GO:0005730">
    <property type="term" value="C:nucleolus"/>
    <property type="evidence" value="ECO:0007669"/>
    <property type="project" value="UniProtKB-SubCell"/>
</dbReference>
<dbReference type="Pfam" id="PF08766">
    <property type="entry name" value="DEK_C"/>
    <property type="match status" value="1"/>
</dbReference>
<comment type="caution">
    <text evidence="9">The sequence shown here is derived from an EMBL/GenBank/DDBJ whole genome shotgun (WGS) entry which is preliminary data.</text>
</comment>
<dbReference type="AlphaFoldDB" id="A0AAV6NE49"/>
<feature type="compositionally biased region" description="Acidic residues" evidence="7">
    <location>
        <begin position="284"/>
        <end position="294"/>
    </location>
</feature>
<feature type="compositionally biased region" description="Basic and acidic residues" evidence="7">
    <location>
        <begin position="174"/>
        <end position="197"/>
    </location>
</feature>
<dbReference type="PANTHER" id="PTHR13468:SF22">
    <property type="entry name" value="DEK DOMAIN-CONTAINING CHROMATIN-ASSOCIATED PROTEIN 3"/>
    <property type="match status" value="1"/>
</dbReference>
<dbReference type="FunFam" id="1.10.10.60:FF:000220">
    <property type="entry name" value="DEK domain-containing chromatin associated protein"/>
    <property type="match status" value="1"/>
</dbReference>
<feature type="region of interest" description="Disordered" evidence="7">
    <location>
        <begin position="758"/>
        <end position="787"/>
    </location>
</feature>
<accession>A0AAV6NE49</accession>
<name>A0AAV6NE49_9ROSI</name>